<proteinExistence type="predicted"/>
<feature type="transmembrane region" description="Helical" evidence="1">
    <location>
        <begin position="189"/>
        <end position="212"/>
    </location>
</feature>
<keyword evidence="1" id="KW-0812">Transmembrane</keyword>
<feature type="transmembrane region" description="Helical" evidence="1">
    <location>
        <begin position="166"/>
        <end position="183"/>
    </location>
</feature>
<evidence type="ECO:0000313" key="3">
    <source>
        <dbReference type="Proteomes" id="UP000584867"/>
    </source>
</evidence>
<feature type="transmembrane region" description="Helical" evidence="1">
    <location>
        <begin position="259"/>
        <end position="275"/>
    </location>
</feature>
<feature type="transmembrane region" description="Helical" evidence="1">
    <location>
        <begin position="112"/>
        <end position="132"/>
    </location>
</feature>
<organism evidence="2 3">
    <name type="scientific">Granulicella mallensis</name>
    <dbReference type="NCBI Taxonomy" id="940614"/>
    <lineage>
        <taxon>Bacteria</taxon>
        <taxon>Pseudomonadati</taxon>
        <taxon>Acidobacteriota</taxon>
        <taxon>Terriglobia</taxon>
        <taxon>Terriglobales</taxon>
        <taxon>Acidobacteriaceae</taxon>
        <taxon>Granulicella</taxon>
    </lineage>
</organism>
<evidence type="ECO:0000256" key="1">
    <source>
        <dbReference type="SAM" id="Phobius"/>
    </source>
</evidence>
<dbReference type="Proteomes" id="UP000584867">
    <property type="component" value="Unassembled WGS sequence"/>
</dbReference>
<protein>
    <recommendedName>
        <fullName evidence="4">UbiA prenyltransferase</fullName>
    </recommendedName>
</protein>
<feature type="transmembrane region" description="Helical" evidence="1">
    <location>
        <begin position="32"/>
        <end position="52"/>
    </location>
</feature>
<accession>A0A7W7ZN70</accession>
<feature type="transmembrane region" description="Helical" evidence="1">
    <location>
        <begin position="138"/>
        <end position="159"/>
    </location>
</feature>
<keyword evidence="1" id="KW-0472">Membrane</keyword>
<name>A0A7W7ZN70_9BACT</name>
<reference evidence="2 3" key="1">
    <citation type="submission" date="2020-08" db="EMBL/GenBank/DDBJ databases">
        <title>Genomic Encyclopedia of Type Strains, Phase IV (KMG-V): Genome sequencing to study the core and pangenomes of soil and plant-associated prokaryotes.</title>
        <authorList>
            <person name="Whitman W."/>
        </authorList>
    </citation>
    <scope>NUCLEOTIDE SEQUENCE [LARGE SCALE GENOMIC DNA]</scope>
    <source>
        <strain evidence="2 3">X5P3</strain>
    </source>
</reference>
<sequence length="308" mass="34261">MKTINNTMSVGQGVAGRLNRDEMSENSTLIRFFHLWHLLSLDAPTVAALWTWFIPTAIHTHISAFAPLAMFLAVWVLYASDRLLDARRSGSKPSVVDDLEARHRFHDRHRSAFSIAIIATAVPLALILPHVLDRAMHLYLILGVFLTGYFSLVHIIDYAYRLPKELVVGFIFAAAVFIPAVATRPELQVGLAPAALLFAALCSLNCLFIYFWEHESSGSNLYRPVHFVTRFALRYLSQIATAVMASGVMLAFLGVLIPRPISLACSASLFLLFQLHRNRRIISATTLRAAADFVLLAPVLFLPFLTCA</sequence>
<keyword evidence="1" id="KW-1133">Transmembrane helix</keyword>
<evidence type="ECO:0008006" key="4">
    <source>
        <dbReference type="Google" id="ProtNLM"/>
    </source>
</evidence>
<comment type="caution">
    <text evidence="2">The sequence shown here is derived from an EMBL/GenBank/DDBJ whole genome shotgun (WGS) entry which is preliminary data.</text>
</comment>
<evidence type="ECO:0000313" key="2">
    <source>
        <dbReference type="EMBL" id="MBB5063040.1"/>
    </source>
</evidence>
<feature type="transmembrane region" description="Helical" evidence="1">
    <location>
        <begin position="233"/>
        <end position="253"/>
    </location>
</feature>
<dbReference type="EMBL" id="JACHIO010000005">
    <property type="protein sequence ID" value="MBB5063040.1"/>
    <property type="molecule type" value="Genomic_DNA"/>
</dbReference>
<dbReference type="AlphaFoldDB" id="A0A7W7ZN70"/>
<feature type="transmembrane region" description="Helical" evidence="1">
    <location>
        <begin position="287"/>
        <end position="305"/>
    </location>
</feature>
<feature type="transmembrane region" description="Helical" evidence="1">
    <location>
        <begin position="58"/>
        <end position="78"/>
    </location>
</feature>
<dbReference type="RefSeq" id="WP_184253912.1">
    <property type="nucleotide sequence ID" value="NZ_JACHIO010000005.1"/>
</dbReference>
<gene>
    <name evidence="2" type="ORF">HDF15_001380</name>
</gene>